<dbReference type="GO" id="GO:0006121">
    <property type="term" value="P:mitochondrial electron transport, succinate to ubiquinone"/>
    <property type="evidence" value="ECO:0007669"/>
    <property type="project" value="UniProtKB-UniRule"/>
</dbReference>
<dbReference type="GO" id="GO:0005759">
    <property type="term" value="C:mitochondrial matrix"/>
    <property type="evidence" value="ECO:0007669"/>
    <property type="project" value="UniProtKB-SubCell"/>
</dbReference>
<dbReference type="InterPro" id="IPR036714">
    <property type="entry name" value="SDH_sf"/>
</dbReference>
<evidence type="ECO:0000256" key="1">
    <source>
        <dbReference type="ARBA" id="ARBA00004305"/>
    </source>
</evidence>
<protein>
    <recommendedName>
        <fullName evidence="4">Succinate dehydrogenase assembly factor 2, mitochondrial</fullName>
        <shortName evidence="4">SDH assembly factor 2</shortName>
        <shortName evidence="4">SDHAF2</shortName>
    </recommendedName>
</protein>
<comment type="caution">
    <text evidence="6">The sequence shown here is derived from an EMBL/GenBank/DDBJ whole genome shotgun (WGS) entry which is preliminary data.</text>
</comment>
<dbReference type="Pfam" id="PF03937">
    <property type="entry name" value="Sdh5"/>
    <property type="match status" value="1"/>
</dbReference>
<evidence type="ECO:0000256" key="5">
    <source>
        <dbReference type="SAM" id="MobiDB-lite"/>
    </source>
</evidence>
<dbReference type="PANTHER" id="PTHR12469">
    <property type="entry name" value="PROTEIN EMI5 HOMOLOG, MITOCHONDRIAL"/>
    <property type="match status" value="1"/>
</dbReference>
<name>A0A4V5N6U3_9PEZI</name>
<dbReference type="Proteomes" id="UP000310066">
    <property type="component" value="Unassembled WGS sequence"/>
</dbReference>
<dbReference type="Gene3D" id="1.10.150.250">
    <property type="entry name" value="Flavinator of succinate dehydrogenase"/>
    <property type="match status" value="1"/>
</dbReference>
<dbReference type="FunFam" id="1.10.150.250:FF:000002">
    <property type="entry name" value="Succinate dehydrogenase assembly factor 2, mitochondrial"/>
    <property type="match status" value="1"/>
</dbReference>
<organism evidence="6 7">
    <name type="scientific">Friedmanniomyces endolithicus</name>
    <dbReference type="NCBI Taxonomy" id="329885"/>
    <lineage>
        <taxon>Eukaryota</taxon>
        <taxon>Fungi</taxon>
        <taxon>Dikarya</taxon>
        <taxon>Ascomycota</taxon>
        <taxon>Pezizomycotina</taxon>
        <taxon>Dothideomycetes</taxon>
        <taxon>Dothideomycetidae</taxon>
        <taxon>Mycosphaerellales</taxon>
        <taxon>Teratosphaeriaceae</taxon>
        <taxon>Friedmanniomyces</taxon>
    </lineage>
</organism>
<comment type="subcellular location">
    <subcellularLocation>
        <location evidence="1 4">Mitochondrion matrix</location>
    </subcellularLocation>
</comment>
<feature type="region of interest" description="Disordered" evidence="5">
    <location>
        <begin position="210"/>
        <end position="245"/>
    </location>
</feature>
<sequence length="315" mass="34870">MSSARALFRTARCSTITTNVRPFSTTRTRFVNTNDRHHDTADAYRKYQMEKPLNPHMTNTNSTIANEMPSVGKDSAPPELITSVDPEFTPKDSTPHNTDRMTGGTQTPAPDSGPNADLNVGEIEGGTFRVEPLRRTGEDINTMRARLLYQSRKRGTLESDLLLSTFADTNLGQMSPKQLQQYDLFLDENDWDIYYWATQEPTPTSMAYAEGAGPSYASPEAQGKDPETAPKKTPKDGEEVRKPAKGEWAQTVGTFKPAYRPVPARWKSSEILSKLRKHVIERSAGGLHIAEGESIGRKASGGGLAFMPELKNFDT</sequence>
<dbReference type="GO" id="GO:0034553">
    <property type="term" value="P:mitochondrial respiratory chain complex II assembly"/>
    <property type="evidence" value="ECO:0007669"/>
    <property type="project" value="TreeGrafter"/>
</dbReference>
<evidence type="ECO:0000256" key="4">
    <source>
        <dbReference type="HAMAP-Rule" id="MF_03057"/>
    </source>
</evidence>
<evidence type="ECO:0000256" key="2">
    <source>
        <dbReference type="ARBA" id="ARBA00023128"/>
    </source>
</evidence>
<gene>
    <name evidence="6" type="ORF">B0A54_13283</name>
</gene>
<keyword evidence="2 4" id="KW-0496">Mitochondrion</keyword>
<dbReference type="InterPro" id="IPR028882">
    <property type="entry name" value="SDHAF2"/>
</dbReference>
<dbReference type="PANTHER" id="PTHR12469:SF2">
    <property type="entry name" value="SUCCINATE DEHYDROGENASE ASSEMBLY FACTOR 2, MITOCHONDRIAL"/>
    <property type="match status" value="1"/>
</dbReference>
<feature type="region of interest" description="Disordered" evidence="5">
    <location>
        <begin position="84"/>
        <end position="117"/>
    </location>
</feature>
<dbReference type="OrthoDB" id="284292at2759"/>
<feature type="compositionally biased region" description="Basic and acidic residues" evidence="5">
    <location>
        <begin position="222"/>
        <end position="245"/>
    </location>
</feature>
<dbReference type="HAMAP" id="MF_03057">
    <property type="entry name" value="SDHAF2"/>
    <property type="match status" value="1"/>
</dbReference>
<evidence type="ECO:0000256" key="3">
    <source>
        <dbReference type="ARBA" id="ARBA00023186"/>
    </source>
</evidence>
<accession>A0A4V5N6U3</accession>
<keyword evidence="3 4" id="KW-0143">Chaperone</keyword>
<dbReference type="AlphaFoldDB" id="A0A4V5N6U3"/>
<reference evidence="6 7" key="1">
    <citation type="submission" date="2017-03" db="EMBL/GenBank/DDBJ databases">
        <title>Genomes of endolithic fungi from Antarctica.</title>
        <authorList>
            <person name="Coleine C."/>
            <person name="Masonjones S."/>
            <person name="Stajich J.E."/>
        </authorList>
    </citation>
    <scope>NUCLEOTIDE SEQUENCE [LARGE SCALE GENOMIC DNA]</scope>
    <source>
        <strain evidence="6 7">CCFEE 5311</strain>
    </source>
</reference>
<comment type="subunit">
    <text evidence="4">Interacts with the flavoprotein subunit within the SDH catalytic dimer.</text>
</comment>
<dbReference type="SUPFAM" id="SSF109910">
    <property type="entry name" value="YgfY-like"/>
    <property type="match status" value="1"/>
</dbReference>
<evidence type="ECO:0000313" key="6">
    <source>
        <dbReference type="EMBL" id="TKA36349.1"/>
    </source>
</evidence>
<evidence type="ECO:0000313" key="7">
    <source>
        <dbReference type="Proteomes" id="UP000310066"/>
    </source>
</evidence>
<comment type="function">
    <text evidence="4">Plays an essential role in the assembly of succinate dehydrogenase (SDH), an enzyme complex (also referred to as respiratory complex II) that is a component of both the tricarboxylic acid (TCA) cycle and the mitochondrial electron transport chain, and which couples the oxidation of succinate to fumarate with the reduction of ubiquinone (coenzyme Q) to ubiquinol. Required for flavinylation (covalent attachment of FAD) of the flavoprotein subunit of the SDH catalytic dimer.</text>
</comment>
<dbReference type="EMBL" id="NAJP01000061">
    <property type="protein sequence ID" value="TKA36349.1"/>
    <property type="molecule type" value="Genomic_DNA"/>
</dbReference>
<dbReference type="InterPro" id="IPR005631">
    <property type="entry name" value="SDH"/>
</dbReference>
<dbReference type="STRING" id="329885.A0A4V5N6U3"/>
<feature type="compositionally biased region" description="Basic and acidic residues" evidence="5">
    <location>
        <begin position="88"/>
        <end position="99"/>
    </location>
</feature>
<comment type="similarity">
    <text evidence="4">Belongs to the SDHAF2 family.</text>
</comment>
<proteinExistence type="inferred from homology"/>
<dbReference type="GO" id="GO:0006099">
    <property type="term" value="P:tricarboxylic acid cycle"/>
    <property type="evidence" value="ECO:0007669"/>
    <property type="project" value="TreeGrafter"/>
</dbReference>